<gene>
    <name evidence="2" type="ORF">PCANC_07489</name>
    <name evidence="1" type="ORF">PCANC_14917</name>
</gene>
<dbReference type="Proteomes" id="UP000235388">
    <property type="component" value="Unassembled WGS sequence"/>
</dbReference>
<organism evidence="1 3">
    <name type="scientific">Puccinia coronata f. sp. avenae</name>
    <dbReference type="NCBI Taxonomy" id="200324"/>
    <lineage>
        <taxon>Eukaryota</taxon>
        <taxon>Fungi</taxon>
        <taxon>Dikarya</taxon>
        <taxon>Basidiomycota</taxon>
        <taxon>Pucciniomycotina</taxon>
        <taxon>Pucciniomycetes</taxon>
        <taxon>Pucciniales</taxon>
        <taxon>Pucciniaceae</taxon>
        <taxon>Puccinia</taxon>
    </lineage>
</organism>
<evidence type="ECO:0000313" key="1">
    <source>
        <dbReference type="EMBL" id="PLW10154.1"/>
    </source>
</evidence>
<proteinExistence type="predicted"/>
<dbReference type="AlphaFoldDB" id="A0A2N5SAB3"/>
<protein>
    <submittedName>
        <fullName evidence="1">Uncharacterized protein</fullName>
    </submittedName>
</protein>
<reference evidence="1 3" key="1">
    <citation type="submission" date="2017-11" db="EMBL/GenBank/DDBJ databases">
        <title>De novo assembly and phasing of dikaryotic genomes from two isolates of Puccinia coronata f. sp. avenae, the causal agent of oat crown rust.</title>
        <authorList>
            <person name="Miller M.E."/>
            <person name="Zhang Y."/>
            <person name="Omidvar V."/>
            <person name="Sperschneider J."/>
            <person name="Schwessinger B."/>
            <person name="Raley C."/>
            <person name="Palmer J.M."/>
            <person name="Garnica D."/>
            <person name="Upadhyaya N."/>
            <person name="Rathjen J."/>
            <person name="Taylor J.M."/>
            <person name="Park R.F."/>
            <person name="Dodds P.N."/>
            <person name="Hirsch C.D."/>
            <person name="Kianian S.F."/>
            <person name="Figueroa M."/>
        </authorList>
    </citation>
    <scope>NUCLEOTIDE SEQUENCE [LARGE SCALE GENOMIC DNA]</scope>
    <source>
        <strain evidence="1">12NC29</strain>
    </source>
</reference>
<sequence>MRPENLFDSPIDVSEEVDYNDLIYDAMEEADFDPDLGEDNTKNAKDPVIEDENVWFPFKNKMALIICGIQGTGWVSSNWLLSTHYIPFGL</sequence>
<evidence type="ECO:0000313" key="3">
    <source>
        <dbReference type="Proteomes" id="UP000235388"/>
    </source>
</evidence>
<keyword evidence="3" id="KW-1185">Reference proteome</keyword>
<accession>A0A2N5SAB3</accession>
<comment type="caution">
    <text evidence="1">The sequence shown here is derived from an EMBL/GenBank/DDBJ whole genome shotgun (WGS) entry which is preliminary data.</text>
</comment>
<dbReference type="EMBL" id="PGCJ01000065">
    <property type="protein sequence ID" value="PLW53253.1"/>
    <property type="molecule type" value="Genomic_DNA"/>
</dbReference>
<evidence type="ECO:0000313" key="2">
    <source>
        <dbReference type="EMBL" id="PLW53253.1"/>
    </source>
</evidence>
<dbReference type="EMBL" id="PGCJ01001072">
    <property type="protein sequence ID" value="PLW10154.1"/>
    <property type="molecule type" value="Genomic_DNA"/>
</dbReference>
<name>A0A2N5SAB3_9BASI</name>